<dbReference type="InterPro" id="IPR050640">
    <property type="entry name" value="Bact_2-comp_sensor_kinase"/>
</dbReference>
<evidence type="ECO:0000313" key="4">
    <source>
        <dbReference type="Proteomes" id="UP001597601"/>
    </source>
</evidence>
<protein>
    <submittedName>
        <fullName evidence="3">Sensor histidine kinase</fullName>
        <ecNumber evidence="3">2.7.13.3</ecNumber>
    </submittedName>
</protein>
<keyword evidence="4" id="KW-1185">Reference proteome</keyword>
<reference evidence="4" key="1">
    <citation type="journal article" date="2019" name="Int. J. Syst. Evol. Microbiol.">
        <title>The Global Catalogue of Microorganisms (GCM) 10K type strain sequencing project: providing services to taxonomists for standard genome sequencing and annotation.</title>
        <authorList>
            <consortium name="The Broad Institute Genomics Platform"/>
            <consortium name="The Broad Institute Genome Sequencing Center for Infectious Disease"/>
            <person name="Wu L."/>
            <person name="Ma J."/>
        </authorList>
    </citation>
    <scope>NUCLEOTIDE SEQUENCE [LARGE SCALE GENOMIC DNA]</scope>
    <source>
        <strain evidence="4">KCTC 52232</strain>
    </source>
</reference>
<sequence length="369" mass="42975">MKKLLDSRWFWFAMPFVVWFVVMVLPFIASADSGNFPEEARRRFIINILTGNFLLLCVFYIHTYLVYPLVNKKVLWYVLAALCLLGLYWLCWHYLRVDQPRMVRIDIKHDIVKSKPFGDAHPMPRSGKHFRREFGGPFNFFPLMPLIAILFSYCYRVIIDNRAKQQLLKERENVQLQSELTFLRSQISPHFMFNVLNNLVALARKKSDDLEPAIINLSQLMRYMLYESDDNKVLLSKEVDYIQSFINLQMLRFGSNVKVNIDIQGDTNMYTIEPMLLIPFVENAFKHGTGMVENPIIDILLTIDSETNLMRFKVYNTVSPLDVSKDDSSGIGISNVIRRLAILYPAKHNLDIVNENNIFTVDLSINLSN</sequence>
<keyword evidence="3" id="KW-0418">Kinase</keyword>
<gene>
    <name evidence="3" type="ORF">ACFSYC_03510</name>
</gene>
<feature type="transmembrane region" description="Helical" evidence="1">
    <location>
        <begin position="140"/>
        <end position="159"/>
    </location>
</feature>
<comment type="caution">
    <text evidence="3">The sequence shown here is derived from an EMBL/GenBank/DDBJ whole genome shotgun (WGS) entry which is preliminary data.</text>
</comment>
<name>A0ABW5XNL8_9SPHI</name>
<dbReference type="InterPro" id="IPR010559">
    <property type="entry name" value="Sig_transdc_His_kin_internal"/>
</dbReference>
<proteinExistence type="predicted"/>
<feature type="transmembrane region" description="Helical" evidence="1">
    <location>
        <begin position="44"/>
        <end position="67"/>
    </location>
</feature>
<dbReference type="RefSeq" id="WP_377123572.1">
    <property type="nucleotide sequence ID" value="NZ_JBHUON010000002.1"/>
</dbReference>
<keyword evidence="1" id="KW-1133">Transmembrane helix</keyword>
<dbReference type="Pfam" id="PF06580">
    <property type="entry name" value="His_kinase"/>
    <property type="match status" value="1"/>
</dbReference>
<keyword evidence="3" id="KW-0808">Transferase</keyword>
<dbReference type="EC" id="2.7.13.3" evidence="3"/>
<feature type="domain" description="Signal transduction histidine kinase internal region" evidence="2">
    <location>
        <begin position="179"/>
        <end position="256"/>
    </location>
</feature>
<feature type="transmembrane region" description="Helical" evidence="1">
    <location>
        <begin position="9"/>
        <end position="29"/>
    </location>
</feature>
<evidence type="ECO:0000256" key="1">
    <source>
        <dbReference type="SAM" id="Phobius"/>
    </source>
</evidence>
<dbReference type="PANTHER" id="PTHR34220:SF7">
    <property type="entry name" value="SENSOR HISTIDINE KINASE YPDA"/>
    <property type="match status" value="1"/>
</dbReference>
<dbReference type="GO" id="GO:0004673">
    <property type="term" value="F:protein histidine kinase activity"/>
    <property type="evidence" value="ECO:0007669"/>
    <property type="project" value="UniProtKB-EC"/>
</dbReference>
<keyword evidence="1" id="KW-0812">Transmembrane</keyword>
<accession>A0ABW5XNL8</accession>
<dbReference type="Proteomes" id="UP001597601">
    <property type="component" value="Unassembled WGS sequence"/>
</dbReference>
<keyword evidence="1" id="KW-0472">Membrane</keyword>
<feature type="transmembrane region" description="Helical" evidence="1">
    <location>
        <begin position="74"/>
        <end position="95"/>
    </location>
</feature>
<dbReference type="EMBL" id="JBHUON010000002">
    <property type="protein sequence ID" value="MFD2863747.1"/>
    <property type="molecule type" value="Genomic_DNA"/>
</dbReference>
<dbReference type="PANTHER" id="PTHR34220">
    <property type="entry name" value="SENSOR HISTIDINE KINASE YPDA"/>
    <property type="match status" value="1"/>
</dbReference>
<evidence type="ECO:0000313" key="3">
    <source>
        <dbReference type="EMBL" id="MFD2863747.1"/>
    </source>
</evidence>
<organism evidence="3 4">
    <name type="scientific">Mucilaginibacter antarcticus</name>
    <dbReference type="NCBI Taxonomy" id="1855725"/>
    <lineage>
        <taxon>Bacteria</taxon>
        <taxon>Pseudomonadati</taxon>
        <taxon>Bacteroidota</taxon>
        <taxon>Sphingobacteriia</taxon>
        <taxon>Sphingobacteriales</taxon>
        <taxon>Sphingobacteriaceae</taxon>
        <taxon>Mucilaginibacter</taxon>
    </lineage>
</organism>
<evidence type="ECO:0000259" key="2">
    <source>
        <dbReference type="Pfam" id="PF06580"/>
    </source>
</evidence>